<feature type="domain" description="GATA-type" evidence="8">
    <location>
        <begin position="172"/>
        <end position="224"/>
    </location>
</feature>
<dbReference type="InterPro" id="IPR039355">
    <property type="entry name" value="Transcription_factor_GATA"/>
</dbReference>
<dbReference type="EMBL" id="JANBUH010000033">
    <property type="protein sequence ID" value="KAJ2756194.1"/>
    <property type="molecule type" value="Genomic_DNA"/>
</dbReference>
<dbReference type="InterPro" id="IPR013088">
    <property type="entry name" value="Znf_NHR/GATA"/>
</dbReference>
<evidence type="ECO:0000256" key="1">
    <source>
        <dbReference type="ARBA" id="ARBA00004123"/>
    </source>
</evidence>
<reference evidence="9" key="1">
    <citation type="submission" date="2022-07" db="EMBL/GenBank/DDBJ databases">
        <title>Phylogenomic reconstructions and comparative analyses of Kickxellomycotina fungi.</title>
        <authorList>
            <person name="Reynolds N.K."/>
            <person name="Stajich J.E."/>
            <person name="Barry K."/>
            <person name="Grigoriev I.V."/>
            <person name="Crous P."/>
            <person name="Smith M.E."/>
        </authorList>
    </citation>
    <scope>NUCLEOTIDE SEQUENCE</scope>
    <source>
        <strain evidence="9">BCRC 34297</strain>
    </source>
</reference>
<feature type="compositionally biased region" description="Low complexity" evidence="7">
    <location>
        <begin position="1"/>
        <end position="15"/>
    </location>
</feature>
<comment type="caution">
    <text evidence="9">The sequence shown here is derived from an EMBL/GenBank/DDBJ whole genome shotgun (WGS) entry which is preliminary data.</text>
</comment>
<proteinExistence type="predicted"/>
<dbReference type="PROSITE" id="PS50114">
    <property type="entry name" value="GATA_ZN_FINGER_2"/>
    <property type="match status" value="1"/>
</dbReference>
<dbReference type="GO" id="GO:0045944">
    <property type="term" value="P:positive regulation of transcription by RNA polymerase II"/>
    <property type="evidence" value="ECO:0007669"/>
    <property type="project" value="TreeGrafter"/>
</dbReference>
<dbReference type="GO" id="GO:0005634">
    <property type="term" value="C:nucleus"/>
    <property type="evidence" value="ECO:0007669"/>
    <property type="project" value="UniProtKB-SubCell"/>
</dbReference>
<dbReference type="GO" id="GO:0000978">
    <property type="term" value="F:RNA polymerase II cis-regulatory region sequence-specific DNA binding"/>
    <property type="evidence" value="ECO:0007669"/>
    <property type="project" value="TreeGrafter"/>
</dbReference>
<keyword evidence="3 6" id="KW-0863">Zinc-finger</keyword>
<dbReference type="SMART" id="SM00401">
    <property type="entry name" value="ZnF_GATA"/>
    <property type="match status" value="1"/>
</dbReference>
<dbReference type="AlphaFoldDB" id="A0A9W8H210"/>
<evidence type="ECO:0000259" key="8">
    <source>
        <dbReference type="PROSITE" id="PS50114"/>
    </source>
</evidence>
<evidence type="ECO:0000256" key="6">
    <source>
        <dbReference type="PROSITE-ProRule" id="PRU00094"/>
    </source>
</evidence>
<evidence type="ECO:0000256" key="3">
    <source>
        <dbReference type="ARBA" id="ARBA00022771"/>
    </source>
</evidence>
<name>A0A9W8H210_9FUNG</name>
<sequence>MSQSTNPPTPLSSSTITVLGTEGPSTPASSPIHAADHSMALSASGFSDPSYQRYQHSAAAANLSIASSLDNMGLPNSDPTTGDISAFHYLVSSSPPSGVFPASTLFPPSSDPVRMLRRSTELPLRRGSLSLSRSHPYIPTPEQHNTQRRNVCPPQKPRTIIIPAINQDGTLKKCTNCMTAETPSWRRHPDTQALLCNACGLYLRLHRKPRPITIDESGNVQVIRKNAAVQREPMNLPPSSMYNFANPNLGSTSSLSSVGSISLGSSNSSSANFDQVHHDQPHSTPLLFGSFNFPGCQLALRTNTSLANLQGIAEPFSPLELYSPVPHVQHQGAYMSIDEGAPALAFQNMLQISEATESKDDASIKHEDHC</sequence>
<evidence type="ECO:0000256" key="7">
    <source>
        <dbReference type="SAM" id="MobiDB-lite"/>
    </source>
</evidence>
<keyword evidence="5" id="KW-0539">Nucleus</keyword>
<keyword evidence="10" id="KW-1185">Reference proteome</keyword>
<dbReference type="GO" id="GO:0008270">
    <property type="term" value="F:zinc ion binding"/>
    <property type="evidence" value="ECO:0007669"/>
    <property type="project" value="UniProtKB-KW"/>
</dbReference>
<accession>A0A9W8H210</accession>
<keyword evidence="4" id="KW-0862">Zinc</keyword>
<dbReference type="PANTHER" id="PTHR10071">
    <property type="entry name" value="TRANSCRIPTION FACTOR GATA FAMILY MEMBER"/>
    <property type="match status" value="1"/>
</dbReference>
<dbReference type="PANTHER" id="PTHR10071:SF281">
    <property type="entry name" value="BOX A-BINDING FACTOR-RELATED"/>
    <property type="match status" value="1"/>
</dbReference>
<dbReference type="OrthoDB" id="515401at2759"/>
<dbReference type="Pfam" id="PF00320">
    <property type="entry name" value="GATA"/>
    <property type="match status" value="1"/>
</dbReference>
<feature type="region of interest" description="Disordered" evidence="7">
    <location>
        <begin position="131"/>
        <end position="150"/>
    </location>
</feature>
<keyword evidence="2" id="KW-0479">Metal-binding</keyword>
<dbReference type="SUPFAM" id="SSF57716">
    <property type="entry name" value="Glucocorticoid receptor-like (DNA-binding domain)"/>
    <property type="match status" value="1"/>
</dbReference>
<comment type="subcellular location">
    <subcellularLocation>
        <location evidence="1">Nucleus</location>
    </subcellularLocation>
</comment>
<dbReference type="Gene3D" id="3.30.50.10">
    <property type="entry name" value="Erythroid Transcription Factor GATA-1, subunit A"/>
    <property type="match status" value="1"/>
</dbReference>
<organism evidence="9 10">
    <name type="scientific">Coemansia pectinata</name>
    <dbReference type="NCBI Taxonomy" id="1052879"/>
    <lineage>
        <taxon>Eukaryota</taxon>
        <taxon>Fungi</taxon>
        <taxon>Fungi incertae sedis</taxon>
        <taxon>Zoopagomycota</taxon>
        <taxon>Kickxellomycotina</taxon>
        <taxon>Kickxellomycetes</taxon>
        <taxon>Kickxellales</taxon>
        <taxon>Kickxellaceae</taxon>
        <taxon>Coemansia</taxon>
    </lineage>
</organism>
<dbReference type="GO" id="GO:0000981">
    <property type="term" value="F:DNA-binding transcription factor activity, RNA polymerase II-specific"/>
    <property type="evidence" value="ECO:0007669"/>
    <property type="project" value="TreeGrafter"/>
</dbReference>
<dbReference type="GO" id="GO:0000122">
    <property type="term" value="P:negative regulation of transcription by RNA polymerase II"/>
    <property type="evidence" value="ECO:0007669"/>
    <property type="project" value="TreeGrafter"/>
</dbReference>
<dbReference type="Proteomes" id="UP001140011">
    <property type="component" value="Unassembled WGS sequence"/>
</dbReference>
<dbReference type="InterPro" id="IPR000679">
    <property type="entry name" value="Znf_GATA"/>
</dbReference>
<gene>
    <name evidence="9" type="ORF">GGI19_001030</name>
</gene>
<evidence type="ECO:0000313" key="10">
    <source>
        <dbReference type="Proteomes" id="UP001140011"/>
    </source>
</evidence>
<evidence type="ECO:0000256" key="4">
    <source>
        <dbReference type="ARBA" id="ARBA00022833"/>
    </source>
</evidence>
<protein>
    <recommendedName>
        <fullName evidence="8">GATA-type domain-containing protein</fullName>
    </recommendedName>
</protein>
<feature type="region of interest" description="Disordered" evidence="7">
    <location>
        <begin position="1"/>
        <end position="32"/>
    </location>
</feature>
<evidence type="ECO:0000313" key="9">
    <source>
        <dbReference type="EMBL" id="KAJ2756194.1"/>
    </source>
</evidence>
<evidence type="ECO:0000256" key="2">
    <source>
        <dbReference type="ARBA" id="ARBA00022723"/>
    </source>
</evidence>
<evidence type="ECO:0000256" key="5">
    <source>
        <dbReference type="ARBA" id="ARBA00023242"/>
    </source>
</evidence>
<dbReference type="CDD" id="cd00202">
    <property type="entry name" value="ZnF_GATA"/>
    <property type="match status" value="1"/>
</dbReference>